<dbReference type="EMBL" id="BAABBR010000001">
    <property type="protein sequence ID" value="GAA4028552.1"/>
    <property type="molecule type" value="Genomic_DNA"/>
</dbReference>
<dbReference type="InterPro" id="IPR020719">
    <property type="entry name" value="RNA3'_term_phos_cycl-like_CS"/>
</dbReference>
<keyword evidence="1" id="KW-0732">Signal</keyword>
<evidence type="ECO:0000313" key="2">
    <source>
        <dbReference type="EMBL" id="GAA4028552.1"/>
    </source>
</evidence>
<evidence type="ECO:0008006" key="4">
    <source>
        <dbReference type="Google" id="ProtNLM"/>
    </source>
</evidence>
<evidence type="ECO:0000313" key="3">
    <source>
        <dbReference type="Proteomes" id="UP001424459"/>
    </source>
</evidence>
<sequence>MPKSFLLAVGILILSGCADSCANAIVSRADSPDGRHSAVLFQRDCGATTGFSTQVSILERGAEPKGGGNVFVADDDHGAAAGGDWGGPWAEMRWLAPDRLRIRYAAKSRLFARKDEVSGVRISYRQVTR</sequence>
<feature type="chain" id="PRO_5047205574" description="Lipoprotein" evidence="1">
    <location>
        <begin position="25"/>
        <end position="129"/>
    </location>
</feature>
<proteinExistence type="predicted"/>
<accession>A0ABP7TN46</accession>
<name>A0ABP7TN46_9SPHN</name>
<organism evidence="2 3">
    <name type="scientific">Sphingomonas rosea</name>
    <dbReference type="NCBI Taxonomy" id="335605"/>
    <lineage>
        <taxon>Bacteria</taxon>
        <taxon>Pseudomonadati</taxon>
        <taxon>Pseudomonadota</taxon>
        <taxon>Alphaproteobacteria</taxon>
        <taxon>Sphingomonadales</taxon>
        <taxon>Sphingomonadaceae</taxon>
        <taxon>Sphingomonas</taxon>
    </lineage>
</organism>
<keyword evidence="3" id="KW-1185">Reference proteome</keyword>
<feature type="signal peptide" evidence="1">
    <location>
        <begin position="1"/>
        <end position="24"/>
    </location>
</feature>
<dbReference type="PROSITE" id="PS01287">
    <property type="entry name" value="RTC"/>
    <property type="match status" value="1"/>
</dbReference>
<dbReference type="RefSeq" id="WP_344695346.1">
    <property type="nucleotide sequence ID" value="NZ_BAABBR010000001.1"/>
</dbReference>
<reference evidence="3" key="1">
    <citation type="journal article" date="2019" name="Int. J. Syst. Evol. Microbiol.">
        <title>The Global Catalogue of Microorganisms (GCM) 10K type strain sequencing project: providing services to taxonomists for standard genome sequencing and annotation.</title>
        <authorList>
            <consortium name="The Broad Institute Genomics Platform"/>
            <consortium name="The Broad Institute Genome Sequencing Center for Infectious Disease"/>
            <person name="Wu L."/>
            <person name="Ma J."/>
        </authorList>
    </citation>
    <scope>NUCLEOTIDE SEQUENCE [LARGE SCALE GENOMIC DNA]</scope>
    <source>
        <strain evidence="3">JCM 17564</strain>
    </source>
</reference>
<comment type="caution">
    <text evidence="2">The sequence shown here is derived from an EMBL/GenBank/DDBJ whole genome shotgun (WGS) entry which is preliminary data.</text>
</comment>
<protein>
    <recommendedName>
        <fullName evidence="4">Lipoprotein</fullName>
    </recommendedName>
</protein>
<evidence type="ECO:0000256" key="1">
    <source>
        <dbReference type="SAM" id="SignalP"/>
    </source>
</evidence>
<gene>
    <name evidence="2" type="ORF">GCM10022281_04410</name>
</gene>
<dbReference type="Proteomes" id="UP001424459">
    <property type="component" value="Unassembled WGS sequence"/>
</dbReference>
<dbReference type="PROSITE" id="PS51257">
    <property type="entry name" value="PROKAR_LIPOPROTEIN"/>
    <property type="match status" value="1"/>
</dbReference>